<reference evidence="6" key="1">
    <citation type="submission" date="2020-06" db="EMBL/GenBank/DDBJ databases">
        <title>Draft genomic sequecing of Geomonas sp. Red745.</title>
        <authorList>
            <person name="Itoh H."/>
            <person name="Xu Z.X."/>
            <person name="Ushijima N."/>
            <person name="Masuda Y."/>
            <person name="Shiratori Y."/>
            <person name="Senoo K."/>
        </authorList>
    </citation>
    <scope>NUCLEOTIDE SEQUENCE [LARGE SCALE GENOMIC DNA]</scope>
    <source>
        <strain evidence="6">Red745</strain>
    </source>
</reference>
<evidence type="ECO:0000256" key="2">
    <source>
        <dbReference type="ARBA" id="ARBA00022764"/>
    </source>
</evidence>
<dbReference type="SUPFAM" id="SSF56770">
    <property type="entry name" value="HydA/Nqo6-like"/>
    <property type="match status" value="1"/>
</dbReference>
<evidence type="ECO:0000256" key="3">
    <source>
        <dbReference type="ARBA" id="ARBA00023002"/>
    </source>
</evidence>
<organism evidence="5 6">
    <name type="scientific">Geomonas limicola</name>
    <dbReference type="NCBI Taxonomy" id="2740186"/>
    <lineage>
        <taxon>Bacteria</taxon>
        <taxon>Pseudomonadati</taxon>
        <taxon>Thermodesulfobacteriota</taxon>
        <taxon>Desulfuromonadia</taxon>
        <taxon>Geobacterales</taxon>
        <taxon>Geobacteraceae</taxon>
        <taxon>Geomonas</taxon>
    </lineage>
</organism>
<name>A0A6V8N4T5_9BACT</name>
<dbReference type="Pfam" id="PF01058">
    <property type="entry name" value="Oxidored_q6"/>
    <property type="match status" value="1"/>
</dbReference>
<keyword evidence="2" id="KW-0574">Periplasm</keyword>
<gene>
    <name evidence="5" type="ORF">GMLC_09690</name>
</gene>
<dbReference type="GO" id="GO:0016491">
    <property type="term" value="F:oxidoreductase activity"/>
    <property type="evidence" value="ECO:0007669"/>
    <property type="project" value="UniProtKB-KW"/>
</dbReference>
<dbReference type="PANTHER" id="PTHR42845:SF2">
    <property type="entry name" value="F420-NON-REDUCING HYDROGENASE VHU SUBUNIT G"/>
    <property type="match status" value="1"/>
</dbReference>
<evidence type="ECO:0000259" key="4">
    <source>
        <dbReference type="Pfam" id="PF01058"/>
    </source>
</evidence>
<dbReference type="GO" id="GO:0042597">
    <property type="term" value="C:periplasmic space"/>
    <property type="evidence" value="ECO:0007669"/>
    <property type="project" value="UniProtKB-SubCell"/>
</dbReference>
<dbReference type="AlphaFoldDB" id="A0A6V8N4T5"/>
<dbReference type="GO" id="GO:0051536">
    <property type="term" value="F:iron-sulfur cluster binding"/>
    <property type="evidence" value="ECO:0007669"/>
    <property type="project" value="InterPro"/>
</dbReference>
<dbReference type="EMBL" id="BLXZ01000002">
    <property type="protein sequence ID" value="GFO67390.1"/>
    <property type="molecule type" value="Genomic_DNA"/>
</dbReference>
<evidence type="ECO:0000256" key="1">
    <source>
        <dbReference type="ARBA" id="ARBA00004418"/>
    </source>
</evidence>
<feature type="domain" description="NADH:ubiquinone oxidoreductase-like 20kDa subunit" evidence="4">
    <location>
        <begin position="16"/>
        <end position="180"/>
    </location>
</feature>
<proteinExistence type="predicted"/>
<dbReference type="RefSeq" id="WP_183359941.1">
    <property type="nucleotide sequence ID" value="NZ_BLXZ01000002.1"/>
</dbReference>
<sequence length="335" mass="35509">MATDKPKLAMYWAAACGGCEISLANMHEAILELDRDFDFVFCPCFLDTKKKDLEAMPDGSIRLTLFNGSLRTEENLEMARLLRKKSQLLVAFGSCAVSGGVPALANQRSRDELLSRVYLEAPGTVNPDRLFPRVLSQVPEGELTLPEFLDRIPSLKDAVPVEYLMPGCPPEPERILAVLRLVASGEALPDPGTVLGCSATRAVCDECTREKRDQAAPALVRSSEALPEPGWCLVEQGVPCLGMATKGGCGALCPAVQMPCSGCYGPLDPDGDAGGAGIAALSGAVAAPVDHGAGEAQLVARSRATVAAVADPLGTFYRYTLSDCLIGERDQEVVK</sequence>
<dbReference type="InterPro" id="IPR006137">
    <property type="entry name" value="NADH_UbQ_OxRdtase-like_20kDa"/>
</dbReference>
<dbReference type="Gene3D" id="3.40.50.700">
    <property type="entry name" value="NADH:ubiquinone oxidoreductase-like, 20kDa subunit"/>
    <property type="match status" value="1"/>
</dbReference>
<evidence type="ECO:0000313" key="6">
    <source>
        <dbReference type="Proteomes" id="UP000587586"/>
    </source>
</evidence>
<evidence type="ECO:0000313" key="5">
    <source>
        <dbReference type="EMBL" id="GFO67390.1"/>
    </source>
</evidence>
<comment type="subcellular location">
    <subcellularLocation>
        <location evidence="1">Periplasm</location>
    </subcellularLocation>
</comment>
<comment type="caution">
    <text evidence="5">The sequence shown here is derived from an EMBL/GenBank/DDBJ whole genome shotgun (WGS) entry which is preliminary data.</text>
</comment>
<accession>A0A6V8N4T5</accession>
<dbReference type="InterPro" id="IPR037024">
    <property type="entry name" value="NiFe_Hase_small_N_sf"/>
</dbReference>
<dbReference type="Proteomes" id="UP000587586">
    <property type="component" value="Unassembled WGS sequence"/>
</dbReference>
<keyword evidence="6" id="KW-1185">Reference proteome</keyword>
<keyword evidence="3" id="KW-0560">Oxidoreductase</keyword>
<dbReference type="InterPro" id="IPR051349">
    <property type="entry name" value="Hydrogenase_assoc-protein"/>
</dbReference>
<dbReference type="PANTHER" id="PTHR42845">
    <property type="entry name" value="COENZYME F420-REDUCING HYDROGENASE, GAMMA SUBUNIT"/>
    <property type="match status" value="1"/>
</dbReference>
<protein>
    <submittedName>
        <fullName evidence="5">F420-non-reducing hydrogenase subunit G</fullName>
    </submittedName>
</protein>